<dbReference type="SMART" id="SM00233">
    <property type="entry name" value="PH"/>
    <property type="match status" value="1"/>
</dbReference>
<evidence type="ECO:0000313" key="7">
    <source>
        <dbReference type="EMBL" id="JAV07623.1"/>
    </source>
</evidence>
<protein>
    <submittedName>
        <fullName evidence="7">Putative ph domain protein melted</fullName>
    </submittedName>
</protein>
<feature type="region of interest" description="Disordered" evidence="5">
    <location>
        <begin position="436"/>
        <end position="479"/>
    </location>
</feature>
<dbReference type="GO" id="GO:0010314">
    <property type="term" value="F:phosphatidylinositol-5-phosphate binding"/>
    <property type="evidence" value="ECO:0007669"/>
    <property type="project" value="TreeGrafter"/>
</dbReference>
<dbReference type="PANTHER" id="PTHR21630">
    <property type="entry name" value="VEPH-A/MELTED"/>
    <property type="match status" value="1"/>
</dbReference>
<dbReference type="InterPro" id="IPR001849">
    <property type="entry name" value="PH_domain"/>
</dbReference>
<dbReference type="InterPro" id="IPR039888">
    <property type="entry name" value="Melted-like"/>
</dbReference>
<feature type="region of interest" description="Disordered" evidence="5">
    <location>
        <begin position="353"/>
        <end position="378"/>
    </location>
</feature>
<dbReference type="PANTHER" id="PTHR21630:SF10">
    <property type="entry name" value="VENTRICULAR ZONE-EXPRESSED PH DOMAIN-CONTAINING PROTEIN HOMOLOG 1"/>
    <property type="match status" value="1"/>
</dbReference>
<evidence type="ECO:0000259" key="6">
    <source>
        <dbReference type="PROSITE" id="PS50003"/>
    </source>
</evidence>
<organism evidence="7">
    <name type="scientific">Nyssomyia neivai</name>
    <dbReference type="NCBI Taxonomy" id="330878"/>
    <lineage>
        <taxon>Eukaryota</taxon>
        <taxon>Metazoa</taxon>
        <taxon>Ecdysozoa</taxon>
        <taxon>Arthropoda</taxon>
        <taxon>Hexapoda</taxon>
        <taxon>Insecta</taxon>
        <taxon>Pterygota</taxon>
        <taxon>Neoptera</taxon>
        <taxon>Endopterygota</taxon>
        <taxon>Diptera</taxon>
        <taxon>Nematocera</taxon>
        <taxon>Psychodoidea</taxon>
        <taxon>Psychodidae</taxon>
        <taxon>Nyssomyia</taxon>
    </lineage>
</organism>
<dbReference type="SUPFAM" id="SSF50729">
    <property type="entry name" value="PH domain-like"/>
    <property type="match status" value="1"/>
</dbReference>
<feature type="domain" description="PH" evidence="6">
    <location>
        <begin position="874"/>
        <end position="969"/>
    </location>
</feature>
<keyword evidence="3" id="KW-1003">Cell membrane</keyword>
<dbReference type="Pfam" id="PF00169">
    <property type="entry name" value="PH"/>
    <property type="match status" value="1"/>
</dbReference>
<dbReference type="InterPro" id="IPR016024">
    <property type="entry name" value="ARM-type_fold"/>
</dbReference>
<comment type="similarity">
    <text evidence="2">Belongs to the MELT/VEPH family.</text>
</comment>
<dbReference type="FunFam" id="2.30.29.30:FF:000138">
    <property type="entry name" value="Ventricular zone-expressed PH domain-containing protein-like 1"/>
    <property type="match status" value="1"/>
</dbReference>
<feature type="region of interest" description="Disordered" evidence="5">
    <location>
        <begin position="491"/>
        <end position="534"/>
    </location>
</feature>
<feature type="compositionally biased region" description="Polar residues" evidence="5">
    <location>
        <begin position="502"/>
        <end position="514"/>
    </location>
</feature>
<accession>A0A1L8DMC8</accession>
<dbReference type="SUPFAM" id="SSF48371">
    <property type="entry name" value="ARM repeat"/>
    <property type="match status" value="1"/>
</dbReference>
<keyword evidence="4" id="KW-0472">Membrane</keyword>
<feature type="region of interest" description="Disordered" evidence="5">
    <location>
        <begin position="974"/>
        <end position="996"/>
    </location>
</feature>
<dbReference type="PROSITE" id="PS50003">
    <property type="entry name" value="PH_DOMAIN"/>
    <property type="match status" value="1"/>
</dbReference>
<dbReference type="Gene3D" id="2.30.29.30">
    <property type="entry name" value="Pleckstrin-homology domain (PH domain)/Phosphotyrosine-binding domain (PTB)"/>
    <property type="match status" value="1"/>
</dbReference>
<feature type="compositionally biased region" description="Low complexity" evidence="5">
    <location>
        <begin position="515"/>
        <end position="532"/>
    </location>
</feature>
<dbReference type="InterPro" id="IPR011993">
    <property type="entry name" value="PH-like_dom_sf"/>
</dbReference>
<feature type="compositionally biased region" description="Low complexity" evidence="5">
    <location>
        <begin position="617"/>
        <end position="628"/>
    </location>
</feature>
<dbReference type="EMBL" id="GFDF01006461">
    <property type="protein sequence ID" value="JAV07623.1"/>
    <property type="molecule type" value="Transcribed_RNA"/>
</dbReference>
<comment type="subcellular location">
    <subcellularLocation>
        <location evidence="1">Cell membrane</location>
        <topology evidence="1">Peripheral membrane protein</topology>
        <orientation evidence="1">Cytoplasmic side</orientation>
    </subcellularLocation>
</comment>
<feature type="compositionally biased region" description="Polar residues" evidence="5">
    <location>
        <begin position="468"/>
        <end position="479"/>
    </location>
</feature>
<dbReference type="CDD" id="cd01264">
    <property type="entry name" value="PH_MELT_VEPH1"/>
    <property type="match status" value="1"/>
</dbReference>
<sequence>MHELFAKVLTKRDLSRAGDLFSVADGDIVNDLTDVLTQIELIISQADYLQNKNDQSVMEICVTRVTSCIRETKTVERHCPALVSLLDACLKQNLQPQSGEDPPHAKISADLISSIFLNYNKKTVMEMALPVAVKFLQKGNKELAKNLASYLSLAAIEYAYLLSPHVQSILDSVLAGNYGLCQILPQIYEVAPHSLDQHTLVLISLLNRCDTQEKLALLQLFALIAKNNSSTLEDHIPHLCESLQETTTVSAALNVLLKLAEEVPSRIYEHFDKIKIAAEKNPQTVALASQVLATSGKISRTRAQFALDFVLHHLPHADRTSQTILLREATMLCSTYPILFTDKVLACVRQKNNTSQQSSISTSPTTSSPSPISGNQMSGGVTIVKLNMAPIQTSVPTGNAITTTVVNATTNGSATVHVPTQPEKTTHVVTIPTVTAATSSQSSNTSNGAAIISPPHTGYTRRAKLGDSRSTGRLHSTGNTHRSMTRLNIAGGSVGGLHKSMTRLSSSQQINQHQTNTSNPNNVNTNSSGSVSQINGVSATAPNYVTPVPPLSSNVIITGHNKWGIPSTKITSGGVTVTTSPPRGVRPHSQGLSTLLGSSGGLGSITSQSNSVSVQHASPAPSSTGASSFQQSVMTLPINTVSTNAMGHVSVSGPVTVTSRRNDNTSITLLNANHHSANQRMSVFEPCPERDTIQHFSEKHFDKIKVFIESVEQRLPPAAKCTIEERRSKKFAKLHFACQARGPHCLYSKTFFTMRTRNPKTWIHLMFLDQQSRAQTALSSRDAAVSSLRHCWDILKCENKSFVTLATSAFPSTKDTDALVNELRNSGFFDVFELGPVNGNSTNGRSSEELQLQWGCFLCNHPEKAMGFLQGNTQPVIEGQLKEKKGKWRLFRRWRTRYFTLSGAHLSCKGSSGGESIDINQIRSLKVSRGARNIPKAFEIFTGDQTLILKPKNGKNAEEWVQCLSIVVATSQARDQPTNKTNSLPARSIGNSRTAF</sequence>
<proteinExistence type="inferred from homology"/>
<dbReference type="GO" id="GO:0009966">
    <property type="term" value="P:regulation of signal transduction"/>
    <property type="evidence" value="ECO:0007669"/>
    <property type="project" value="TreeGrafter"/>
</dbReference>
<evidence type="ECO:0000256" key="3">
    <source>
        <dbReference type="ARBA" id="ARBA00022475"/>
    </source>
</evidence>
<name>A0A1L8DMC8_9DIPT</name>
<feature type="compositionally biased region" description="Low complexity" evidence="5">
    <location>
        <begin position="436"/>
        <end position="450"/>
    </location>
</feature>
<reference evidence="7" key="1">
    <citation type="submission" date="2016-12" db="EMBL/GenBank/DDBJ databases">
        <title>An insight into the sialome and mialome of the sand fly, Nyssomyia neivai.</title>
        <authorList>
            <person name="Sebastian V."/>
            <person name="Goulart T.M."/>
            <person name="Oliveira W."/>
            <person name="Calvo E."/>
            <person name="Oliveira L.F."/>
            <person name="Pinto M.C."/>
            <person name="Rosselino A.M."/>
            <person name="Ribeiro J.M."/>
        </authorList>
    </citation>
    <scope>NUCLEOTIDE SEQUENCE</scope>
</reference>
<evidence type="ECO:0000256" key="1">
    <source>
        <dbReference type="ARBA" id="ARBA00004413"/>
    </source>
</evidence>
<feature type="compositionally biased region" description="Low complexity" evidence="5">
    <location>
        <begin position="354"/>
        <end position="373"/>
    </location>
</feature>
<evidence type="ECO:0000256" key="5">
    <source>
        <dbReference type="SAM" id="MobiDB-lite"/>
    </source>
</evidence>
<evidence type="ECO:0000256" key="2">
    <source>
        <dbReference type="ARBA" id="ARBA00010187"/>
    </source>
</evidence>
<dbReference type="AlphaFoldDB" id="A0A1L8DMC8"/>
<feature type="region of interest" description="Disordered" evidence="5">
    <location>
        <begin position="573"/>
        <end position="628"/>
    </location>
</feature>
<dbReference type="GO" id="GO:0005886">
    <property type="term" value="C:plasma membrane"/>
    <property type="evidence" value="ECO:0007669"/>
    <property type="project" value="UniProtKB-SubCell"/>
</dbReference>
<evidence type="ECO:0000256" key="4">
    <source>
        <dbReference type="ARBA" id="ARBA00023136"/>
    </source>
</evidence>